<feature type="domain" description="C2H2-type" evidence="7">
    <location>
        <begin position="711"/>
        <end position="732"/>
    </location>
</feature>
<comment type="caution">
    <text evidence="8">The sequence shown here is derived from an EMBL/GenBank/DDBJ whole genome shotgun (WGS) entry which is preliminary data.</text>
</comment>
<dbReference type="Pfam" id="PF00096">
    <property type="entry name" value="zf-C2H2"/>
    <property type="match status" value="3"/>
</dbReference>
<feature type="domain" description="C2H2-type" evidence="7">
    <location>
        <begin position="286"/>
        <end position="309"/>
    </location>
</feature>
<feature type="compositionally biased region" description="Low complexity" evidence="6">
    <location>
        <begin position="247"/>
        <end position="274"/>
    </location>
</feature>
<evidence type="ECO:0000256" key="2">
    <source>
        <dbReference type="ARBA" id="ARBA00022737"/>
    </source>
</evidence>
<name>A0ABP1S516_9HEXA</name>
<feature type="domain" description="C2H2-type" evidence="7">
    <location>
        <begin position="682"/>
        <end position="710"/>
    </location>
</feature>
<dbReference type="SUPFAM" id="SSF57667">
    <property type="entry name" value="beta-beta-alpha zinc fingers"/>
    <property type="match status" value="3"/>
</dbReference>
<evidence type="ECO:0000256" key="6">
    <source>
        <dbReference type="SAM" id="MobiDB-lite"/>
    </source>
</evidence>
<dbReference type="SMART" id="SM00355">
    <property type="entry name" value="ZnF_C2H2"/>
    <property type="match status" value="12"/>
</dbReference>
<gene>
    <name evidence="8" type="ORF">ODALV1_LOCUS29602</name>
</gene>
<feature type="region of interest" description="Disordered" evidence="6">
    <location>
        <begin position="206"/>
        <end position="284"/>
    </location>
</feature>
<dbReference type="InterPro" id="IPR036236">
    <property type="entry name" value="Znf_C2H2_sf"/>
</dbReference>
<organism evidence="8 9">
    <name type="scientific">Orchesella dallaii</name>
    <dbReference type="NCBI Taxonomy" id="48710"/>
    <lineage>
        <taxon>Eukaryota</taxon>
        <taxon>Metazoa</taxon>
        <taxon>Ecdysozoa</taxon>
        <taxon>Arthropoda</taxon>
        <taxon>Hexapoda</taxon>
        <taxon>Collembola</taxon>
        <taxon>Entomobryomorpha</taxon>
        <taxon>Entomobryoidea</taxon>
        <taxon>Orchesellidae</taxon>
        <taxon>Orchesellinae</taxon>
        <taxon>Orchesella</taxon>
    </lineage>
</organism>
<dbReference type="InterPro" id="IPR013087">
    <property type="entry name" value="Znf_C2H2_type"/>
</dbReference>
<accession>A0ABP1S516</accession>
<evidence type="ECO:0000256" key="3">
    <source>
        <dbReference type="ARBA" id="ARBA00022771"/>
    </source>
</evidence>
<keyword evidence="1" id="KW-0479">Metal-binding</keyword>
<keyword evidence="9" id="KW-1185">Reference proteome</keyword>
<reference evidence="8 9" key="1">
    <citation type="submission" date="2024-08" db="EMBL/GenBank/DDBJ databases">
        <authorList>
            <person name="Cucini C."/>
            <person name="Frati F."/>
        </authorList>
    </citation>
    <scope>NUCLEOTIDE SEQUENCE [LARGE SCALE GENOMIC DNA]</scope>
</reference>
<dbReference type="EMBL" id="CAXLJM020000157">
    <property type="protein sequence ID" value="CAL8143467.1"/>
    <property type="molecule type" value="Genomic_DNA"/>
</dbReference>
<feature type="domain" description="C2H2-type" evidence="7">
    <location>
        <begin position="551"/>
        <end position="579"/>
    </location>
</feature>
<evidence type="ECO:0000259" key="7">
    <source>
        <dbReference type="PROSITE" id="PS50157"/>
    </source>
</evidence>
<protein>
    <recommendedName>
        <fullName evidence="7">C2H2-type domain-containing protein</fullName>
    </recommendedName>
</protein>
<feature type="compositionally biased region" description="Acidic residues" evidence="6">
    <location>
        <begin position="206"/>
        <end position="234"/>
    </location>
</feature>
<dbReference type="Proteomes" id="UP001642540">
    <property type="component" value="Unassembled WGS sequence"/>
</dbReference>
<feature type="compositionally biased region" description="Polar residues" evidence="6">
    <location>
        <begin position="235"/>
        <end position="245"/>
    </location>
</feature>
<dbReference type="PROSITE" id="PS50157">
    <property type="entry name" value="ZINC_FINGER_C2H2_2"/>
    <property type="match status" value="7"/>
</dbReference>
<dbReference type="PANTHER" id="PTHR24379:SF123">
    <property type="entry name" value="ZINC FINGER AND BTB DOMAIN CONTAINING 17"/>
    <property type="match status" value="1"/>
</dbReference>
<evidence type="ECO:0000256" key="1">
    <source>
        <dbReference type="ARBA" id="ARBA00022723"/>
    </source>
</evidence>
<sequence length="747" mass="85950">MNSNFKMRSIPPPHCHQDLNGDKTEKCLFCAVPLEPNFTINKVGKLIPTATSTMSSVRVTDFLTTEEFFLDKQLKTVFILRDILNMGNTQLFYFLSKFQGQLHPEFWIQVCKSCGEAVSSFYATQKEISSLQTKLLRISGKLKGQIYKTKYEKMGTGDGSLIWKDIRTSVLTTGFLEPSPSPNEATLEEANNHDNCEDLNNYSAQEENDDAEDFSGEEDDADLQSDWEDEEEGYENSQCQSTGDLNPTPSTSSATAISQLPSEKPSSTTSSQSPKKSRRAPPKYNHYCEQCPAKFTELRKMKKHLNLHSILSSRRVTTCFCGWVMRANTMRLHMKLYHEGGKQPQQNRKEFLQPPIGTPYYCDHCQMIFTKLYNLRLHFKAFHLGKVDYVHCTQPKCEGKFENQQLLHFHLDKVHGVKVDKLEESEEDEKCPHCETIFSSKLTRDFHIAKRHQDILLTCTVCNFTAKGYQHYQMHMETSKAHATTQKFSCELCGKQYWALTGLEQHRRKEHFKELRLQSNLITCQECGKVLKGKESLNLHIKFVHHGENNFSCEFCGKAFKKEKALQIHLNSFHTGRYKAIDYPSGKHFRIENPEGDDDDTSASKYYCEFCPLVFPNHKAVHKHLLAEHYEALTYCCEGCEKRFCAAAGLHRHRLSCPVLNGTEDGEEVDGEREPPQKKLKLPCNFCPKGFSNQRLLLRHKKYMHKDQFDNKCEGCGKVFMTELNLMEHRRMCKKAVANIICKIEIS</sequence>
<proteinExistence type="predicted"/>
<feature type="domain" description="C2H2-type" evidence="7">
    <location>
        <begin position="360"/>
        <end position="388"/>
    </location>
</feature>
<dbReference type="PROSITE" id="PS00028">
    <property type="entry name" value="ZINC_FINGER_C2H2_1"/>
    <property type="match status" value="7"/>
</dbReference>
<feature type="domain" description="C2H2-type" evidence="7">
    <location>
        <begin position="488"/>
        <end position="516"/>
    </location>
</feature>
<evidence type="ECO:0000313" key="8">
    <source>
        <dbReference type="EMBL" id="CAL8143467.1"/>
    </source>
</evidence>
<evidence type="ECO:0000256" key="5">
    <source>
        <dbReference type="PROSITE-ProRule" id="PRU00042"/>
    </source>
</evidence>
<keyword evidence="4" id="KW-0862">Zinc</keyword>
<keyword evidence="2" id="KW-0677">Repeat</keyword>
<dbReference type="PANTHER" id="PTHR24379">
    <property type="entry name" value="KRAB AND ZINC FINGER DOMAIN-CONTAINING"/>
    <property type="match status" value="1"/>
</dbReference>
<dbReference type="Gene3D" id="3.30.160.60">
    <property type="entry name" value="Classic Zinc Finger"/>
    <property type="match status" value="4"/>
</dbReference>
<feature type="domain" description="C2H2-type" evidence="7">
    <location>
        <begin position="522"/>
        <end position="550"/>
    </location>
</feature>
<evidence type="ECO:0000256" key="4">
    <source>
        <dbReference type="ARBA" id="ARBA00022833"/>
    </source>
</evidence>
<keyword evidence="3 5" id="KW-0863">Zinc-finger</keyword>
<evidence type="ECO:0000313" key="9">
    <source>
        <dbReference type="Proteomes" id="UP001642540"/>
    </source>
</evidence>